<keyword evidence="9" id="KW-0472">Membrane</keyword>
<evidence type="ECO:0000256" key="7">
    <source>
        <dbReference type="ARBA" id="ARBA00023027"/>
    </source>
</evidence>
<evidence type="ECO:0000259" key="11">
    <source>
        <dbReference type="Pfam" id="PF22366"/>
    </source>
</evidence>
<keyword evidence="9" id="KW-1133">Transmembrane helix</keyword>
<dbReference type="Proteomes" id="UP000248926">
    <property type="component" value="Unassembled WGS sequence"/>
</dbReference>
<evidence type="ECO:0000256" key="8">
    <source>
        <dbReference type="ARBA" id="ARBA00047599"/>
    </source>
</evidence>
<organism evidence="12 13">
    <name type="scientific">Dyella jiangningensis</name>
    <dbReference type="NCBI Taxonomy" id="1379159"/>
    <lineage>
        <taxon>Bacteria</taxon>
        <taxon>Pseudomonadati</taxon>
        <taxon>Pseudomonadota</taxon>
        <taxon>Gammaproteobacteria</taxon>
        <taxon>Lysobacterales</taxon>
        <taxon>Rhodanobacteraceae</taxon>
        <taxon>Dyella</taxon>
    </lineage>
</organism>
<dbReference type="EC" id="1.6.5.9" evidence="2"/>
<dbReference type="SUPFAM" id="SSF51905">
    <property type="entry name" value="FAD/NAD(P)-binding domain"/>
    <property type="match status" value="1"/>
</dbReference>
<evidence type="ECO:0000256" key="9">
    <source>
        <dbReference type="SAM" id="Phobius"/>
    </source>
</evidence>
<dbReference type="GO" id="GO:0050136">
    <property type="term" value="F:NADH dehydrogenase (quinone) (non-electrogenic) activity"/>
    <property type="evidence" value="ECO:0007669"/>
    <property type="project" value="UniProtKB-EC"/>
</dbReference>
<evidence type="ECO:0000256" key="1">
    <source>
        <dbReference type="ARBA" id="ARBA00005272"/>
    </source>
</evidence>
<evidence type="ECO:0000256" key="6">
    <source>
        <dbReference type="ARBA" id="ARBA00023002"/>
    </source>
</evidence>
<dbReference type="Pfam" id="PF22366">
    <property type="entry name" value="NDH2_C"/>
    <property type="match status" value="1"/>
</dbReference>
<dbReference type="PANTHER" id="PTHR43706:SF47">
    <property type="entry name" value="EXTERNAL NADH-UBIQUINONE OXIDOREDUCTASE 1, MITOCHONDRIAL-RELATED"/>
    <property type="match status" value="1"/>
</dbReference>
<keyword evidence="6" id="KW-0560">Oxidoreductase</keyword>
<evidence type="ECO:0000256" key="2">
    <source>
        <dbReference type="ARBA" id="ARBA00012637"/>
    </source>
</evidence>
<name>A0A328P1G5_9GAMM</name>
<dbReference type="InterPro" id="IPR054585">
    <property type="entry name" value="NDH2-like_C"/>
</dbReference>
<comment type="catalytic activity">
    <reaction evidence="8">
        <text>a quinone + NADH + H(+) = a quinol + NAD(+)</text>
        <dbReference type="Rhea" id="RHEA:46160"/>
        <dbReference type="ChEBI" id="CHEBI:15378"/>
        <dbReference type="ChEBI" id="CHEBI:24646"/>
        <dbReference type="ChEBI" id="CHEBI:57540"/>
        <dbReference type="ChEBI" id="CHEBI:57945"/>
        <dbReference type="ChEBI" id="CHEBI:132124"/>
        <dbReference type="EC" id="1.6.5.9"/>
    </reaction>
</comment>
<feature type="domain" description="FAD/NAD(P)-binding" evidence="10">
    <location>
        <begin position="13"/>
        <end position="329"/>
    </location>
</feature>
<reference evidence="12 13" key="1">
    <citation type="journal article" date="2018" name="Genet. Mol. Biol.">
        <title>The genome sequence of Dyella jiangningensis FCAV SCS01 from a lignocellulose-decomposing microbial consortium metagenome reveals potential for biotechnological applications.</title>
        <authorList>
            <person name="Desiderato J.G."/>
            <person name="Alvarenga D.O."/>
            <person name="Constancio M.T.L."/>
            <person name="Alves L.M.C."/>
            <person name="Varani A.M."/>
        </authorList>
    </citation>
    <scope>NUCLEOTIDE SEQUENCE [LARGE SCALE GENOMIC DNA]</scope>
    <source>
        <strain evidence="12 13">FCAV SCS01</strain>
    </source>
</reference>
<comment type="similarity">
    <text evidence="1">Belongs to the NADH dehydrogenase family.</text>
</comment>
<comment type="caution">
    <text evidence="12">The sequence shown here is derived from an EMBL/GenBank/DDBJ whole genome shotgun (WGS) entry which is preliminary data.</text>
</comment>
<protein>
    <recommendedName>
        <fullName evidence="2">NADH:ubiquinone reductase (non-electrogenic)</fullName>
        <ecNumber evidence="2">1.6.5.9</ecNumber>
    </recommendedName>
</protein>
<dbReference type="RefSeq" id="WP_111984310.1">
    <property type="nucleotide sequence ID" value="NZ_NFZS01000004.1"/>
</dbReference>
<dbReference type="PRINTS" id="PR00368">
    <property type="entry name" value="FADPNR"/>
</dbReference>
<dbReference type="PRINTS" id="PR00411">
    <property type="entry name" value="PNDRDTASEI"/>
</dbReference>
<proteinExistence type="inferred from homology"/>
<evidence type="ECO:0000313" key="12">
    <source>
        <dbReference type="EMBL" id="RAO75849.1"/>
    </source>
</evidence>
<dbReference type="PANTHER" id="PTHR43706">
    <property type="entry name" value="NADH DEHYDROGENASE"/>
    <property type="match status" value="1"/>
</dbReference>
<dbReference type="InterPro" id="IPR045024">
    <property type="entry name" value="NDH-2"/>
</dbReference>
<dbReference type="InterPro" id="IPR036188">
    <property type="entry name" value="FAD/NAD-bd_sf"/>
</dbReference>
<feature type="domain" description="External alternative NADH-ubiquinone oxidoreductase-like C-terminal" evidence="11">
    <location>
        <begin position="354"/>
        <end position="404"/>
    </location>
</feature>
<feature type="transmembrane region" description="Helical" evidence="9">
    <location>
        <begin position="376"/>
        <end position="393"/>
    </location>
</feature>
<keyword evidence="13" id="KW-1185">Reference proteome</keyword>
<evidence type="ECO:0000256" key="3">
    <source>
        <dbReference type="ARBA" id="ARBA00022630"/>
    </source>
</evidence>
<dbReference type="Gene3D" id="3.50.50.100">
    <property type="match status" value="1"/>
</dbReference>
<keyword evidence="5" id="KW-0809">Transit peptide</keyword>
<keyword evidence="7" id="KW-0520">NAD</keyword>
<dbReference type="OrthoDB" id="9781621at2"/>
<gene>
    <name evidence="12" type="ORF">CA260_17620</name>
</gene>
<dbReference type="InterPro" id="IPR023753">
    <property type="entry name" value="FAD/NAD-binding_dom"/>
</dbReference>
<evidence type="ECO:0000256" key="5">
    <source>
        <dbReference type="ARBA" id="ARBA00022946"/>
    </source>
</evidence>
<evidence type="ECO:0000259" key="10">
    <source>
        <dbReference type="Pfam" id="PF07992"/>
    </source>
</evidence>
<keyword evidence="9" id="KW-0812">Transmembrane</keyword>
<sequence>MEGNASSSGSHPHVVILGGGFGGLAVARGLADTNARVTLIDRRNHHLFQPLLYQVATAGLSAPSIAAPLRQILRRQANVTVLMDEALDVDLAQRCVTLGHGTLGYDALVVATGATHAYFGHDDWERHAPGLKTLDDAFTIRRRVLLAFERAEREDDPAQRQAWLNFVVVGGGATGVELAGTLAEIARHTLPREFRRADPRRANVLLVEAGPRLLPAFAPELSEKARRQLEKLGVEVRLGTAVTRIDGQGVMLGDTPHAARTVLWAAGVAASPLGSRLGAPVDRAGRVLVEPDLSVPGHPEVFVIGDLASVTQPDGKPVPGVAPAAKQMGRHVAAALKARWQGKTSPPFRYRDDGSLATIGRMAAVAQFGRLKLSGLLAWWVWLVAHIAFLIGFRNRLVVMLDWAWAYWTYQRHARIVTGRDETATLPRDA</sequence>
<accession>A0A328P1G5</accession>
<evidence type="ECO:0000313" key="13">
    <source>
        <dbReference type="Proteomes" id="UP000248926"/>
    </source>
</evidence>
<dbReference type="EMBL" id="NFZS01000004">
    <property type="protein sequence ID" value="RAO75849.1"/>
    <property type="molecule type" value="Genomic_DNA"/>
</dbReference>
<evidence type="ECO:0000256" key="4">
    <source>
        <dbReference type="ARBA" id="ARBA00022827"/>
    </source>
</evidence>
<dbReference type="AlphaFoldDB" id="A0A328P1G5"/>
<dbReference type="Pfam" id="PF07992">
    <property type="entry name" value="Pyr_redox_2"/>
    <property type="match status" value="1"/>
</dbReference>
<keyword evidence="4" id="KW-0274">FAD</keyword>
<keyword evidence="3" id="KW-0285">Flavoprotein</keyword>